<dbReference type="Gene3D" id="3.30.428.10">
    <property type="entry name" value="HIT-like"/>
    <property type="match status" value="1"/>
</dbReference>
<dbReference type="eggNOG" id="COG0537">
    <property type="taxonomic scope" value="Bacteria"/>
</dbReference>
<dbReference type="Pfam" id="PF01230">
    <property type="entry name" value="HIT"/>
    <property type="match status" value="1"/>
</dbReference>
<feature type="domain" description="HIT" evidence="4">
    <location>
        <begin position="6"/>
        <end position="109"/>
    </location>
</feature>
<dbReference type="InterPro" id="IPR011146">
    <property type="entry name" value="HIT-like"/>
</dbReference>
<feature type="active site" description="Tele-AMP-histidine intermediate" evidence="1">
    <location>
        <position position="96"/>
    </location>
</feature>
<keyword evidence="6" id="KW-1185">Reference proteome</keyword>
<dbReference type="EMBL" id="CP002454">
    <property type="protein sequence ID" value="ADV67677.1"/>
    <property type="molecule type" value="Genomic_DNA"/>
</dbReference>
<dbReference type="PANTHER" id="PTHR23089">
    <property type="entry name" value="HISTIDINE TRIAD HIT PROTEIN"/>
    <property type="match status" value="1"/>
</dbReference>
<dbReference type="GO" id="GO:0003824">
    <property type="term" value="F:catalytic activity"/>
    <property type="evidence" value="ECO:0007669"/>
    <property type="project" value="InterPro"/>
</dbReference>
<evidence type="ECO:0000256" key="3">
    <source>
        <dbReference type="PROSITE-ProRule" id="PRU00464"/>
    </source>
</evidence>
<dbReference type="PROSITE" id="PS00892">
    <property type="entry name" value="HIT_1"/>
    <property type="match status" value="1"/>
</dbReference>
<proteinExistence type="predicted"/>
<reference evidence="6" key="2">
    <citation type="submission" date="2011-01" db="EMBL/GenBank/DDBJ databases">
        <title>The complete genome of Deinococcus maricopensis DSM 21211.</title>
        <authorList>
            <consortium name="US DOE Joint Genome Institute (JGI-PGF)"/>
            <person name="Lucas S."/>
            <person name="Copeland A."/>
            <person name="Lapidus A."/>
            <person name="Goodwin L."/>
            <person name="Pitluck S."/>
            <person name="Kyrpides N."/>
            <person name="Mavromatis K."/>
            <person name="Pagani I."/>
            <person name="Ivanova N."/>
            <person name="Ovchinnikova G."/>
            <person name="Zeytun A."/>
            <person name="Detter J.C."/>
            <person name="Han C."/>
            <person name="Land M."/>
            <person name="Hauser L."/>
            <person name="Markowitz V."/>
            <person name="Cheng J.-F."/>
            <person name="Hugenholtz P."/>
            <person name="Woyke T."/>
            <person name="Wu D."/>
            <person name="Pukall R."/>
            <person name="Gehrich-Schroeter G."/>
            <person name="Brambilla E."/>
            <person name="Klenk H.-P."/>
            <person name="Eisen J.A."/>
        </authorList>
    </citation>
    <scope>NUCLEOTIDE SEQUENCE [LARGE SCALE GENOMIC DNA]</scope>
    <source>
        <strain evidence="6">DSM 21211 / LMG 22137 / NRRL B-23946 / LB-34</strain>
    </source>
</reference>
<evidence type="ECO:0000256" key="2">
    <source>
        <dbReference type="PIRSR" id="PIRSR601310-3"/>
    </source>
</evidence>
<dbReference type="SUPFAM" id="SSF54197">
    <property type="entry name" value="HIT-like"/>
    <property type="match status" value="1"/>
</dbReference>
<dbReference type="PRINTS" id="PR00332">
    <property type="entry name" value="HISTRIAD"/>
</dbReference>
<organism evidence="5 6">
    <name type="scientific">Deinococcus maricopensis (strain DSM 21211 / LMG 22137 / NRRL B-23946 / LB-34)</name>
    <dbReference type="NCBI Taxonomy" id="709986"/>
    <lineage>
        <taxon>Bacteria</taxon>
        <taxon>Thermotogati</taxon>
        <taxon>Deinococcota</taxon>
        <taxon>Deinococci</taxon>
        <taxon>Deinococcales</taxon>
        <taxon>Deinococcaceae</taxon>
        <taxon>Deinococcus</taxon>
    </lineage>
</organism>
<dbReference type="InterPro" id="IPR036265">
    <property type="entry name" value="HIT-like_sf"/>
</dbReference>
<protein>
    <submittedName>
        <fullName evidence="5">Histidine triad (HIT) protein</fullName>
    </submittedName>
</protein>
<sequence>MADKTIFQRIIDREIPSDIVFEDDEFIAIRDIAPKAPVHLLVIPKRLSTRVDEIADEAEMGRLWLTATRVARAHLQDYRLIVNVGPGGGQEVFHTHVHVLGGWTGGHPVGFGA</sequence>
<dbReference type="InterPro" id="IPR019808">
    <property type="entry name" value="Histidine_triad_CS"/>
</dbReference>
<feature type="short sequence motif" description="Histidine triad motif" evidence="2 3">
    <location>
        <begin position="94"/>
        <end position="98"/>
    </location>
</feature>
<evidence type="ECO:0000313" key="6">
    <source>
        <dbReference type="Proteomes" id="UP000008635"/>
    </source>
</evidence>
<evidence type="ECO:0000259" key="4">
    <source>
        <dbReference type="PROSITE" id="PS51084"/>
    </source>
</evidence>
<dbReference type="Proteomes" id="UP000008635">
    <property type="component" value="Chromosome"/>
</dbReference>
<gene>
    <name evidence="5" type="ordered locus">Deima_2033</name>
</gene>
<evidence type="ECO:0000313" key="5">
    <source>
        <dbReference type="EMBL" id="ADV67677.1"/>
    </source>
</evidence>
<dbReference type="PROSITE" id="PS51084">
    <property type="entry name" value="HIT_2"/>
    <property type="match status" value="1"/>
</dbReference>
<evidence type="ECO:0000256" key="1">
    <source>
        <dbReference type="PIRSR" id="PIRSR601310-1"/>
    </source>
</evidence>
<dbReference type="HOGENOM" id="CLU_056776_8_1_0"/>
<accession>E8U9D8</accession>
<dbReference type="CDD" id="cd01276">
    <property type="entry name" value="PKCI_related"/>
    <property type="match status" value="1"/>
</dbReference>
<reference evidence="5 6" key="1">
    <citation type="journal article" date="2011" name="Stand. Genomic Sci.">
        <title>Complete genome sequence of Deinococcus maricopensis type strain (LB-34).</title>
        <authorList>
            <person name="Pukall R."/>
            <person name="Zeytun A."/>
            <person name="Lucas S."/>
            <person name="Lapidus A."/>
            <person name="Hammon N."/>
            <person name="Deshpande S."/>
            <person name="Nolan M."/>
            <person name="Cheng J.F."/>
            <person name="Pitluck S."/>
            <person name="Liolios K."/>
            <person name="Pagani I."/>
            <person name="Mikhailova N."/>
            <person name="Ivanova N."/>
            <person name="Mavromatis K."/>
            <person name="Pati A."/>
            <person name="Tapia R."/>
            <person name="Han C."/>
            <person name="Goodwin L."/>
            <person name="Chen A."/>
            <person name="Palaniappan K."/>
            <person name="Land M."/>
            <person name="Hauser L."/>
            <person name="Chang Y.J."/>
            <person name="Jeffries C.D."/>
            <person name="Brambilla E.M."/>
            <person name="Rohde M."/>
            <person name="Goker M."/>
            <person name="Detter J.C."/>
            <person name="Woyke T."/>
            <person name="Bristow J."/>
            <person name="Eisen J.A."/>
            <person name="Markowitz V."/>
            <person name="Hugenholtz P."/>
            <person name="Kyrpides N.C."/>
            <person name="Klenk H.P."/>
        </authorList>
    </citation>
    <scope>NUCLEOTIDE SEQUENCE [LARGE SCALE GENOMIC DNA]</scope>
    <source>
        <strain evidence="6">DSM 21211 / LMG 22137 / NRRL B-23946 / LB-34</strain>
    </source>
</reference>
<dbReference type="RefSeq" id="WP_013557182.1">
    <property type="nucleotide sequence ID" value="NC_014958.1"/>
</dbReference>
<dbReference type="STRING" id="709986.Deima_2033"/>
<dbReference type="AlphaFoldDB" id="E8U9D8"/>
<dbReference type="OrthoDB" id="9784774at2"/>
<dbReference type="InterPro" id="IPR001310">
    <property type="entry name" value="Histidine_triad_HIT"/>
</dbReference>
<dbReference type="KEGG" id="dmr:Deima_2033"/>
<name>E8U9D8_DEIML</name>